<proteinExistence type="predicted"/>
<keyword evidence="2" id="KW-0812">Transmembrane</keyword>
<keyword evidence="4" id="KW-1185">Reference proteome</keyword>
<dbReference type="STRING" id="334426.A0A0R3PNE6"/>
<organism evidence="5">
    <name type="scientific">Angiostrongylus costaricensis</name>
    <name type="common">Nematode worm</name>
    <dbReference type="NCBI Taxonomy" id="334426"/>
    <lineage>
        <taxon>Eukaryota</taxon>
        <taxon>Metazoa</taxon>
        <taxon>Ecdysozoa</taxon>
        <taxon>Nematoda</taxon>
        <taxon>Chromadorea</taxon>
        <taxon>Rhabditida</taxon>
        <taxon>Rhabditina</taxon>
        <taxon>Rhabditomorpha</taxon>
        <taxon>Strongyloidea</taxon>
        <taxon>Metastrongylidae</taxon>
        <taxon>Angiostrongylus</taxon>
    </lineage>
</organism>
<evidence type="ECO:0000256" key="2">
    <source>
        <dbReference type="SAM" id="Phobius"/>
    </source>
</evidence>
<feature type="transmembrane region" description="Helical" evidence="2">
    <location>
        <begin position="143"/>
        <end position="165"/>
    </location>
</feature>
<gene>
    <name evidence="3" type="ORF">ACOC_LOCUS6565</name>
</gene>
<feature type="compositionally biased region" description="Basic and acidic residues" evidence="1">
    <location>
        <begin position="18"/>
        <end position="27"/>
    </location>
</feature>
<dbReference type="Proteomes" id="UP000267027">
    <property type="component" value="Unassembled WGS sequence"/>
</dbReference>
<keyword evidence="2" id="KW-1133">Transmembrane helix</keyword>
<keyword evidence="2" id="KW-0472">Membrane</keyword>
<dbReference type="OrthoDB" id="5843696at2759"/>
<dbReference type="EMBL" id="UYYA01003956">
    <property type="protein sequence ID" value="VDM58150.1"/>
    <property type="molecule type" value="Genomic_DNA"/>
</dbReference>
<dbReference type="AlphaFoldDB" id="A0A0R3PNE6"/>
<reference evidence="5" key="1">
    <citation type="submission" date="2017-02" db="UniProtKB">
        <authorList>
            <consortium name="WormBaseParasite"/>
        </authorList>
    </citation>
    <scope>IDENTIFICATION</scope>
</reference>
<feature type="region of interest" description="Disordered" evidence="1">
    <location>
        <begin position="1"/>
        <end position="27"/>
    </location>
</feature>
<reference evidence="3 4" key="2">
    <citation type="submission" date="2018-11" db="EMBL/GenBank/DDBJ databases">
        <authorList>
            <consortium name="Pathogen Informatics"/>
        </authorList>
    </citation>
    <scope>NUCLEOTIDE SEQUENCE [LARGE SCALE GENOMIC DNA]</scope>
    <source>
        <strain evidence="3 4">Costa Rica</strain>
    </source>
</reference>
<name>A0A0R3PNE6_ANGCS</name>
<evidence type="ECO:0000313" key="5">
    <source>
        <dbReference type="WBParaSite" id="ACOC_0000656401-mRNA-1"/>
    </source>
</evidence>
<dbReference type="WBParaSite" id="ACOC_0000656401-mRNA-1">
    <property type="protein sequence ID" value="ACOC_0000656401-mRNA-1"/>
    <property type="gene ID" value="ACOC_0000656401"/>
</dbReference>
<protein>
    <submittedName>
        <fullName evidence="3 5">Uncharacterized protein</fullName>
    </submittedName>
</protein>
<accession>A0A0R3PNE6</accession>
<evidence type="ECO:0000313" key="3">
    <source>
        <dbReference type="EMBL" id="VDM58150.1"/>
    </source>
</evidence>
<evidence type="ECO:0000313" key="4">
    <source>
        <dbReference type="Proteomes" id="UP000267027"/>
    </source>
</evidence>
<evidence type="ECO:0000256" key="1">
    <source>
        <dbReference type="SAM" id="MobiDB-lite"/>
    </source>
</evidence>
<sequence length="172" mass="19930">MSEAPSAESVSSTSTADEAPRKLTKAEKKALYRPSYAEPHETRRKVLKAGSLCFISSESIRHSDLKHELITSILFSVYELDENPYMAMLQLHKICPDYLSNKAKSLAGEPFFFCTAFLSHLLCRSQHFSHSIRFLPAIIHQTFYMWLRWLLGVFLFVMNLIEYWLNRFSLES</sequence>